<organism evidence="1">
    <name type="scientific">Methylobacterium bullatum</name>
    <dbReference type="NCBI Taxonomy" id="570505"/>
    <lineage>
        <taxon>Bacteria</taxon>
        <taxon>Pseudomonadati</taxon>
        <taxon>Pseudomonadota</taxon>
        <taxon>Alphaproteobacteria</taxon>
        <taxon>Hyphomicrobiales</taxon>
        <taxon>Methylobacteriaceae</taxon>
        <taxon>Methylobacterium</taxon>
    </lineage>
</organism>
<proteinExistence type="predicted"/>
<dbReference type="AlphaFoldDB" id="A0A679JF88"/>
<evidence type="ECO:0000313" key="2">
    <source>
        <dbReference type="EMBL" id="GJD38151.1"/>
    </source>
</evidence>
<sequence length="79" mass="8783">MPRCTHTPARLYDRHPDPVHDLIAVGSLSRFVRCTDCGARGIVRRGRVGWTPRSAGDPVRPEVERWNALVAEARAALLP</sequence>
<reference evidence="2" key="3">
    <citation type="submission" date="2021-08" db="EMBL/GenBank/DDBJ databases">
        <authorList>
            <person name="Tani A."/>
            <person name="Ola A."/>
            <person name="Ogura Y."/>
            <person name="Katsura K."/>
            <person name="Hayashi T."/>
        </authorList>
    </citation>
    <scope>NUCLEOTIDE SEQUENCE</scope>
    <source>
        <strain evidence="2">DSM 21893</strain>
    </source>
</reference>
<reference evidence="1" key="2">
    <citation type="submission" date="2019-12" db="EMBL/GenBank/DDBJ databases">
        <authorList>
            <person name="Cremers G."/>
        </authorList>
    </citation>
    <scope>NUCLEOTIDE SEQUENCE</scope>
    <source>
        <strain evidence="1">Mbul1</strain>
    </source>
</reference>
<dbReference type="RefSeq" id="WP_018044339.1">
    <property type="nucleotide sequence ID" value="NZ_BPQF01000004.1"/>
</dbReference>
<evidence type="ECO:0000313" key="3">
    <source>
        <dbReference type="Proteomes" id="UP001055307"/>
    </source>
</evidence>
<protein>
    <submittedName>
        <fullName evidence="1">Uncharacterized protein</fullName>
    </submittedName>
</protein>
<name>A0A679JF88_9HYPH</name>
<dbReference type="Proteomes" id="UP001055307">
    <property type="component" value="Unassembled WGS sequence"/>
</dbReference>
<dbReference type="EMBL" id="LR743504">
    <property type="protein sequence ID" value="CAA2104539.1"/>
    <property type="molecule type" value="Genomic_DNA"/>
</dbReference>
<gene>
    <name evidence="1" type="ORF">MBUL_02755</name>
    <name evidence="2" type="ORF">OICFNHDK_0594</name>
</gene>
<accession>A0A679JF88</accession>
<reference evidence="2" key="1">
    <citation type="journal article" date="2016" name="Front. Microbiol.">
        <title>Genome Sequence of the Piezophilic, Mesophilic Sulfate-Reducing Bacterium Desulfovibrio indicus J2T.</title>
        <authorList>
            <person name="Cao J."/>
            <person name="Maignien L."/>
            <person name="Shao Z."/>
            <person name="Alain K."/>
            <person name="Jebbar M."/>
        </authorList>
    </citation>
    <scope>NUCLEOTIDE SEQUENCE</scope>
    <source>
        <strain evidence="2">DSM 21893</strain>
    </source>
</reference>
<keyword evidence="3" id="KW-1185">Reference proteome</keyword>
<dbReference type="EMBL" id="BPQF01000004">
    <property type="protein sequence ID" value="GJD38151.1"/>
    <property type="molecule type" value="Genomic_DNA"/>
</dbReference>
<evidence type="ECO:0000313" key="1">
    <source>
        <dbReference type="EMBL" id="CAA2104539.1"/>
    </source>
</evidence>